<name>A0A1E7KIJ2_9ACTN</name>
<evidence type="ECO:0000313" key="1">
    <source>
        <dbReference type="EMBL" id="OEV03723.1"/>
    </source>
</evidence>
<sequence>MRLRVELVVEIADSASLAEQAREQLAADSRLPAGERAHAVAAVSEDPAEALAYLVEPFDLVKGFPGVELAQASWGGERVDQDESEEWDE</sequence>
<comment type="caution">
    <text evidence="1">The sequence shown here is derived from an EMBL/GenBank/DDBJ whole genome shotgun (WGS) entry which is preliminary data.</text>
</comment>
<gene>
    <name evidence="1" type="ORF">AN216_10455</name>
</gene>
<dbReference type="PATRIC" id="fig|1075402.3.peg.2925"/>
<dbReference type="AlphaFoldDB" id="A0A1E7KIJ2"/>
<organism evidence="1 2">
    <name type="scientific">Streptomyces oceani</name>
    <dbReference type="NCBI Taxonomy" id="1075402"/>
    <lineage>
        <taxon>Bacteria</taxon>
        <taxon>Bacillati</taxon>
        <taxon>Actinomycetota</taxon>
        <taxon>Actinomycetes</taxon>
        <taxon>Kitasatosporales</taxon>
        <taxon>Streptomycetaceae</taxon>
        <taxon>Streptomyces</taxon>
    </lineage>
</organism>
<dbReference type="EMBL" id="LJGU01000116">
    <property type="protein sequence ID" value="OEV03723.1"/>
    <property type="molecule type" value="Genomic_DNA"/>
</dbReference>
<dbReference type="Proteomes" id="UP000176101">
    <property type="component" value="Unassembled WGS sequence"/>
</dbReference>
<accession>A0A1E7KIJ2</accession>
<dbReference type="OrthoDB" id="3854400at2"/>
<proteinExistence type="predicted"/>
<protein>
    <submittedName>
        <fullName evidence="1">Uncharacterized protein</fullName>
    </submittedName>
</protein>
<keyword evidence="2" id="KW-1185">Reference proteome</keyword>
<evidence type="ECO:0000313" key="2">
    <source>
        <dbReference type="Proteomes" id="UP000176101"/>
    </source>
</evidence>
<reference evidence="1 2" key="1">
    <citation type="journal article" date="2016" name="Front. Microbiol.">
        <title>Comparative Genomics Analysis of Streptomyces Species Reveals Their Adaptation to the Marine Environment and Their Diversity at the Genomic Level.</title>
        <authorList>
            <person name="Tian X."/>
            <person name="Zhang Z."/>
            <person name="Yang T."/>
            <person name="Chen M."/>
            <person name="Li J."/>
            <person name="Chen F."/>
            <person name="Yang J."/>
            <person name="Li W."/>
            <person name="Zhang B."/>
            <person name="Zhang Z."/>
            <person name="Wu J."/>
            <person name="Zhang C."/>
            <person name="Long L."/>
            <person name="Xiao J."/>
        </authorList>
    </citation>
    <scope>NUCLEOTIDE SEQUENCE [LARGE SCALE GENOMIC DNA]</scope>
    <source>
        <strain evidence="1 2">SCSIO 02100</strain>
    </source>
</reference>